<evidence type="ECO:0000256" key="1">
    <source>
        <dbReference type="ARBA" id="ARBA00004236"/>
    </source>
</evidence>
<dbReference type="Pfam" id="PF00015">
    <property type="entry name" value="MCPsignal"/>
    <property type="match status" value="1"/>
</dbReference>
<dbReference type="InterPro" id="IPR004089">
    <property type="entry name" value="MCPsignal_dom"/>
</dbReference>
<dbReference type="Gene3D" id="1.10.287.950">
    <property type="entry name" value="Methyl-accepting chemotaxis protein"/>
    <property type="match status" value="1"/>
</dbReference>
<name>A0A3Q8SB49_9BACL</name>
<dbReference type="GO" id="GO:0006935">
    <property type="term" value="P:chemotaxis"/>
    <property type="evidence" value="ECO:0007669"/>
    <property type="project" value="InterPro"/>
</dbReference>
<feature type="domain" description="Methyl-accepting transducer" evidence="9">
    <location>
        <begin position="285"/>
        <end position="535"/>
    </location>
</feature>
<dbReference type="SUPFAM" id="SSF58104">
    <property type="entry name" value="Methyl-accepting chemotaxis protein (MCP) signaling domain"/>
    <property type="match status" value="1"/>
</dbReference>
<feature type="transmembrane region" description="Helical" evidence="8">
    <location>
        <begin position="13"/>
        <end position="36"/>
    </location>
</feature>
<dbReference type="AlphaFoldDB" id="A0A3Q8SB49"/>
<evidence type="ECO:0000313" key="12">
    <source>
        <dbReference type="Proteomes" id="UP000273145"/>
    </source>
</evidence>
<dbReference type="EMBL" id="CP034248">
    <property type="protein sequence ID" value="AZK46642.1"/>
    <property type="molecule type" value="Genomic_DNA"/>
</dbReference>
<evidence type="ECO:0000256" key="6">
    <source>
        <dbReference type="PROSITE-ProRule" id="PRU00284"/>
    </source>
</evidence>
<organism evidence="11 12">
    <name type="scientific">Paenibacillus lentus</name>
    <dbReference type="NCBI Taxonomy" id="1338368"/>
    <lineage>
        <taxon>Bacteria</taxon>
        <taxon>Bacillati</taxon>
        <taxon>Bacillota</taxon>
        <taxon>Bacilli</taxon>
        <taxon>Bacillales</taxon>
        <taxon>Paenibacillaceae</taxon>
        <taxon>Paenibacillus</taxon>
    </lineage>
</organism>
<feature type="coiled-coil region" evidence="7">
    <location>
        <begin position="91"/>
        <end position="118"/>
    </location>
</feature>
<dbReference type="KEGG" id="plen:EIM92_11170"/>
<proteinExistence type="inferred from homology"/>
<evidence type="ECO:0000256" key="8">
    <source>
        <dbReference type="SAM" id="Phobius"/>
    </source>
</evidence>
<dbReference type="GO" id="GO:0007165">
    <property type="term" value="P:signal transduction"/>
    <property type="evidence" value="ECO:0007669"/>
    <property type="project" value="UniProtKB-KW"/>
</dbReference>
<dbReference type="Proteomes" id="UP000273145">
    <property type="component" value="Chromosome"/>
</dbReference>
<dbReference type="RefSeq" id="WP_125082694.1">
    <property type="nucleotide sequence ID" value="NZ_CP034248.1"/>
</dbReference>
<feature type="transmembrane region" description="Helical" evidence="8">
    <location>
        <begin position="193"/>
        <end position="216"/>
    </location>
</feature>
<evidence type="ECO:0000259" key="9">
    <source>
        <dbReference type="PROSITE" id="PS50111"/>
    </source>
</evidence>
<evidence type="ECO:0000313" key="11">
    <source>
        <dbReference type="EMBL" id="AZK46642.1"/>
    </source>
</evidence>
<evidence type="ECO:0000259" key="10">
    <source>
        <dbReference type="PROSITE" id="PS50885"/>
    </source>
</evidence>
<reference evidence="11 12" key="1">
    <citation type="submission" date="2018-11" db="EMBL/GenBank/DDBJ databases">
        <title>Genome sequencing of Paenibacillus lentus DSM25539(T).</title>
        <authorList>
            <person name="Kook J.-K."/>
            <person name="Park S.-N."/>
            <person name="Lim Y.K."/>
        </authorList>
    </citation>
    <scope>NUCLEOTIDE SEQUENCE [LARGE SCALE GENOMIC DNA]</scope>
    <source>
        <strain evidence="11 12">DSM 25539</strain>
    </source>
</reference>
<keyword evidence="2" id="KW-1003">Cell membrane</keyword>
<evidence type="ECO:0000256" key="7">
    <source>
        <dbReference type="SAM" id="Coils"/>
    </source>
</evidence>
<dbReference type="SMART" id="SM00283">
    <property type="entry name" value="MA"/>
    <property type="match status" value="1"/>
</dbReference>
<comment type="similarity">
    <text evidence="5">Belongs to the methyl-accepting chemotaxis (MCP) protein family.</text>
</comment>
<evidence type="ECO:0000256" key="5">
    <source>
        <dbReference type="ARBA" id="ARBA00029447"/>
    </source>
</evidence>
<dbReference type="GO" id="GO:0004888">
    <property type="term" value="F:transmembrane signaling receptor activity"/>
    <property type="evidence" value="ECO:0007669"/>
    <property type="project" value="InterPro"/>
</dbReference>
<comment type="subcellular location">
    <subcellularLocation>
        <location evidence="1">Cell membrane</location>
    </subcellularLocation>
</comment>
<dbReference type="InterPro" id="IPR004090">
    <property type="entry name" value="Chemotax_Me-accpt_rcpt"/>
</dbReference>
<accession>A0A3Q8SB49</accession>
<sequence>MGKVIETVKGIKIIGSIVILCVVSLVTIVLTALIGLNNNIGQQNRINEITEDVIPLLVSWGEINGEIGVMRNTLTKIIDRDYDQAMVDDLLKNHQSIYAKIAANLEKAEENSEELELANRVMSSYQKYYSYIPDVIEQRKRGVELDQQLAFVEMANAGNELTQSIIDVVDYKENYSSQLSNYAKERYREGLQLTLGIFTVALVVMIFLSLIIIIGIRSSIQDFTSNLNILAKGDFTVKFNEKMKNEFGIMNRALNKTLDTISSSLRLIEADSEKLSKQTVLLSSSSGIINTTVNEVSLAIQGVAEGSTSQAEELMQINEMFNNLSQHLEEINESVAMVDQTTNTIGITAENSSSELNQLVTTVNEVEVSFSDSRNKISNLIASISKVTEITKFISEIAQQTNLLSLNASIEAARAGEAGSGFAVVATEIRNLASQVSVSSEGINKMMYTINEEIRVVSETTENTSLILQDQVNMVNSTIESLTSIIGSIQLIIPQIDGITSSIQNLNEGKSKMLLTVESASAVSEENSASAEEISASTVELVASYNEISKSIQELEHLIKETNEAISIFKLS</sequence>
<dbReference type="PROSITE" id="PS50111">
    <property type="entry name" value="CHEMOTAXIS_TRANSDUC_2"/>
    <property type="match status" value="1"/>
</dbReference>
<dbReference type="Gene3D" id="6.10.340.10">
    <property type="match status" value="1"/>
</dbReference>
<dbReference type="PROSITE" id="PS50885">
    <property type="entry name" value="HAMP"/>
    <property type="match status" value="1"/>
</dbReference>
<dbReference type="InterPro" id="IPR003660">
    <property type="entry name" value="HAMP_dom"/>
</dbReference>
<protein>
    <submittedName>
        <fullName evidence="11">Methyl-accepting chemotaxis protein</fullName>
    </submittedName>
</protein>
<keyword evidence="3 8" id="KW-0472">Membrane</keyword>
<dbReference type="OrthoDB" id="9760371at2"/>
<evidence type="ECO:0000256" key="2">
    <source>
        <dbReference type="ARBA" id="ARBA00022475"/>
    </source>
</evidence>
<keyword evidence="8" id="KW-0812">Transmembrane</keyword>
<keyword evidence="4 6" id="KW-0807">Transducer</keyword>
<evidence type="ECO:0000256" key="3">
    <source>
        <dbReference type="ARBA" id="ARBA00023136"/>
    </source>
</evidence>
<keyword evidence="8" id="KW-1133">Transmembrane helix</keyword>
<keyword evidence="12" id="KW-1185">Reference proteome</keyword>
<dbReference type="PANTHER" id="PTHR32089:SF112">
    <property type="entry name" value="LYSOZYME-LIKE PROTEIN-RELATED"/>
    <property type="match status" value="1"/>
</dbReference>
<keyword evidence="7" id="KW-0175">Coiled coil</keyword>
<gene>
    <name evidence="11" type="ORF">EIM92_11170</name>
</gene>
<feature type="domain" description="HAMP" evidence="10">
    <location>
        <begin position="230"/>
        <end position="266"/>
    </location>
</feature>
<dbReference type="GO" id="GO:0005886">
    <property type="term" value="C:plasma membrane"/>
    <property type="evidence" value="ECO:0007669"/>
    <property type="project" value="UniProtKB-SubCell"/>
</dbReference>
<dbReference type="PRINTS" id="PR00260">
    <property type="entry name" value="CHEMTRNSDUCR"/>
</dbReference>
<evidence type="ECO:0000256" key="4">
    <source>
        <dbReference type="ARBA" id="ARBA00023224"/>
    </source>
</evidence>
<dbReference type="PANTHER" id="PTHR32089">
    <property type="entry name" value="METHYL-ACCEPTING CHEMOTAXIS PROTEIN MCPB"/>
    <property type="match status" value="1"/>
</dbReference>